<dbReference type="Proteomes" id="UP000250928">
    <property type="component" value="Unassembled WGS sequence"/>
</dbReference>
<dbReference type="Pfam" id="PF03968">
    <property type="entry name" value="LptD_N"/>
    <property type="match status" value="1"/>
</dbReference>
<feature type="chain" id="PRO_5027190739" description="Lipopolysaccharide export system protein LptA" evidence="4">
    <location>
        <begin position="29"/>
        <end position="170"/>
    </location>
</feature>
<dbReference type="NCBIfam" id="TIGR03002">
    <property type="entry name" value="outer_YhbN_LptA"/>
    <property type="match status" value="1"/>
</dbReference>
<comment type="subcellular location">
    <subcellularLocation>
        <location evidence="4">Periplasm</location>
    </subcellularLocation>
</comment>
<evidence type="ECO:0000256" key="4">
    <source>
        <dbReference type="HAMAP-Rule" id="MF_01914"/>
    </source>
</evidence>
<comment type="similarity">
    <text evidence="4">Belongs to the LptA family.</text>
</comment>
<evidence type="ECO:0000256" key="2">
    <source>
        <dbReference type="ARBA" id="ARBA00022729"/>
    </source>
</evidence>
<sequence precursor="true">MSNKYPRTARTELFSLLLLLTLPFTANALEGDKDQPIYVEADSVDIDDAKGTSTYRGNVELIQGSIRLTAAQVVVTQSQGRSDQILATGNPVTYRQETEGDKGMIKARGRTIEYRADSEILYLIGDAVLSQGKDSFKSDRITYDRVKAVVKAGASAKGKQRVRATISSGK</sequence>
<keyword evidence="1 4" id="KW-0813">Transport</keyword>
<keyword evidence="3 4" id="KW-0574">Periplasm</keyword>
<accession>A0A6N4E0I5</accession>
<comment type="caution">
    <text evidence="6">The sequence shown here is derived from an EMBL/GenBank/DDBJ whole genome shotgun (WGS) entry which is preliminary data.</text>
</comment>
<dbReference type="GO" id="GO:0001530">
    <property type="term" value="F:lipopolysaccharide binding"/>
    <property type="evidence" value="ECO:0007669"/>
    <property type="project" value="InterPro"/>
</dbReference>
<dbReference type="GO" id="GO:0043165">
    <property type="term" value="P:Gram-negative-bacterium-type cell outer membrane assembly"/>
    <property type="evidence" value="ECO:0007669"/>
    <property type="project" value="UniProtKB-UniRule"/>
</dbReference>
<dbReference type="GO" id="GO:0015920">
    <property type="term" value="P:lipopolysaccharide transport"/>
    <property type="evidence" value="ECO:0007669"/>
    <property type="project" value="UniProtKB-UniRule"/>
</dbReference>
<protein>
    <recommendedName>
        <fullName evidence="4">Lipopolysaccharide export system protein LptA</fullName>
    </recommendedName>
</protein>
<dbReference type="PANTHER" id="PTHR36504">
    <property type="entry name" value="LIPOPOLYSACCHARIDE EXPORT SYSTEM PROTEIN LPTA"/>
    <property type="match status" value="1"/>
</dbReference>
<proteinExistence type="inferred from homology"/>
<evidence type="ECO:0000313" key="6">
    <source>
        <dbReference type="EMBL" id="PUE02558.1"/>
    </source>
</evidence>
<evidence type="ECO:0000259" key="5">
    <source>
        <dbReference type="Pfam" id="PF03968"/>
    </source>
</evidence>
<dbReference type="GO" id="GO:0009279">
    <property type="term" value="C:cell outer membrane"/>
    <property type="evidence" value="ECO:0007669"/>
    <property type="project" value="TreeGrafter"/>
</dbReference>
<feature type="signal peptide" evidence="4">
    <location>
        <begin position="1"/>
        <end position="28"/>
    </location>
</feature>
<dbReference type="AlphaFoldDB" id="A0A6N4E0I5"/>
<evidence type="ECO:0000256" key="1">
    <source>
        <dbReference type="ARBA" id="ARBA00022448"/>
    </source>
</evidence>
<evidence type="ECO:0000256" key="3">
    <source>
        <dbReference type="ARBA" id="ARBA00022764"/>
    </source>
</evidence>
<feature type="domain" description="Organic solvent tolerance-like N-terminal" evidence="5">
    <location>
        <begin position="38"/>
        <end position="147"/>
    </location>
</feature>
<organism evidence="6 7">
    <name type="scientific">Candidatus Sedimenticola endophacoides</name>
    <dbReference type="NCBI Taxonomy" id="2548426"/>
    <lineage>
        <taxon>Bacteria</taxon>
        <taxon>Pseudomonadati</taxon>
        <taxon>Pseudomonadota</taxon>
        <taxon>Gammaproteobacteria</taxon>
        <taxon>Chromatiales</taxon>
        <taxon>Sedimenticolaceae</taxon>
        <taxon>Sedimenticola</taxon>
    </lineage>
</organism>
<comment type="subunit">
    <text evidence="4">Component of the lipopolysaccharide transport and assembly complex.</text>
</comment>
<dbReference type="GO" id="GO:0017089">
    <property type="term" value="F:glycolipid transfer activity"/>
    <property type="evidence" value="ECO:0007669"/>
    <property type="project" value="TreeGrafter"/>
</dbReference>
<gene>
    <name evidence="4 6" type="primary">lptA</name>
    <name evidence="6" type="ORF">C3L24_06005</name>
</gene>
<dbReference type="HAMAP" id="MF_01914">
    <property type="entry name" value="LPS_assembly_LptA"/>
    <property type="match status" value="1"/>
</dbReference>
<dbReference type="InterPro" id="IPR014340">
    <property type="entry name" value="LptA"/>
</dbReference>
<dbReference type="EMBL" id="PQCO01000178">
    <property type="protein sequence ID" value="PUE02558.1"/>
    <property type="molecule type" value="Genomic_DNA"/>
</dbReference>
<dbReference type="GO" id="GO:0030288">
    <property type="term" value="C:outer membrane-bounded periplasmic space"/>
    <property type="evidence" value="ECO:0007669"/>
    <property type="project" value="TreeGrafter"/>
</dbReference>
<comment type="function">
    <text evidence="4">Involved in the assembly of lipopolysaccharide (LPS). Required for the translocation of LPS from the inner membrane to the outer membrane. May form a bridge between the inner membrane and the outer membrane, via interactions with LptC and LptD, thereby facilitating LPS transfer across the periplasm.</text>
</comment>
<reference evidence="6 7" key="1">
    <citation type="submission" date="2018-01" db="EMBL/GenBank/DDBJ databases">
        <title>Novel co-symbiosis in the lucinid bivalve Phacoides pectinatus.</title>
        <authorList>
            <person name="Lim S.J."/>
            <person name="Davis B.G."/>
            <person name="Gill D.E."/>
            <person name="Engel A.S."/>
            <person name="Anderson L.C."/>
            <person name="Campbell B.J."/>
        </authorList>
    </citation>
    <scope>NUCLEOTIDE SEQUENCE [LARGE SCALE GENOMIC DNA]</scope>
    <source>
        <strain evidence="6">N3_P5</strain>
    </source>
</reference>
<dbReference type="PANTHER" id="PTHR36504:SF1">
    <property type="entry name" value="LIPOPOLYSACCHARIDE EXPORT SYSTEM PROTEIN LPTA"/>
    <property type="match status" value="1"/>
</dbReference>
<name>A0A6N4E0I5_9GAMM</name>
<dbReference type="InterPro" id="IPR052037">
    <property type="entry name" value="LPS_export_LptA"/>
</dbReference>
<evidence type="ECO:0000313" key="7">
    <source>
        <dbReference type="Proteomes" id="UP000250928"/>
    </source>
</evidence>
<dbReference type="InterPro" id="IPR005653">
    <property type="entry name" value="OstA-like_N"/>
</dbReference>
<dbReference type="Gene3D" id="2.60.450.10">
    <property type="entry name" value="Lipopolysaccharide (LPS) transport protein A like domain"/>
    <property type="match status" value="1"/>
</dbReference>
<keyword evidence="2 4" id="KW-0732">Signal</keyword>